<sequence>MYPSQLTRTKGLSLRGHYGYGWGNSSVRKPCSLHPESNGIIEKFHRTLKTAILSRMQQEEETWLQSLPFFLLGLRASVPSIPETLFSPIHHLLISAPRLPLSLVESTVTPNDRNLF</sequence>
<reference evidence="1" key="1">
    <citation type="submission" date="2014-05" db="EMBL/GenBank/DDBJ databases">
        <authorList>
            <person name="Chronopoulou M."/>
        </authorList>
    </citation>
    <scope>NUCLEOTIDE SEQUENCE</scope>
    <source>
        <tissue evidence="1">Whole organism</tissue>
    </source>
</reference>
<dbReference type="InterPro" id="IPR036397">
    <property type="entry name" value="RNaseH_sf"/>
</dbReference>
<proteinExistence type="predicted"/>
<dbReference type="SUPFAM" id="SSF53098">
    <property type="entry name" value="Ribonuclease H-like"/>
    <property type="match status" value="1"/>
</dbReference>
<dbReference type="InterPro" id="IPR012337">
    <property type="entry name" value="RNaseH-like_sf"/>
</dbReference>
<protein>
    <recommendedName>
        <fullName evidence="2">Integrase catalytic domain-containing protein</fullName>
    </recommendedName>
</protein>
<evidence type="ECO:0008006" key="2">
    <source>
        <dbReference type="Google" id="ProtNLM"/>
    </source>
</evidence>
<dbReference type="EMBL" id="HACA01013981">
    <property type="protein sequence ID" value="CDW31342.1"/>
    <property type="molecule type" value="Transcribed_RNA"/>
</dbReference>
<accession>A0A0K2U098</accession>
<dbReference type="GO" id="GO:0003676">
    <property type="term" value="F:nucleic acid binding"/>
    <property type="evidence" value="ECO:0007669"/>
    <property type="project" value="InterPro"/>
</dbReference>
<name>A0A0K2U098_LEPSM</name>
<dbReference type="Gene3D" id="3.30.420.10">
    <property type="entry name" value="Ribonuclease H-like superfamily/Ribonuclease H"/>
    <property type="match status" value="1"/>
</dbReference>
<organism evidence="1">
    <name type="scientific">Lepeophtheirus salmonis</name>
    <name type="common">Salmon louse</name>
    <name type="synonym">Caligus salmonis</name>
    <dbReference type="NCBI Taxonomy" id="72036"/>
    <lineage>
        <taxon>Eukaryota</taxon>
        <taxon>Metazoa</taxon>
        <taxon>Ecdysozoa</taxon>
        <taxon>Arthropoda</taxon>
        <taxon>Crustacea</taxon>
        <taxon>Multicrustacea</taxon>
        <taxon>Hexanauplia</taxon>
        <taxon>Copepoda</taxon>
        <taxon>Siphonostomatoida</taxon>
        <taxon>Caligidae</taxon>
        <taxon>Lepeophtheirus</taxon>
    </lineage>
</organism>
<evidence type="ECO:0000313" key="1">
    <source>
        <dbReference type="EMBL" id="CDW31342.1"/>
    </source>
</evidence>
<dbReference type="AlphaFoldDB" id="A0A0K2U098"/>
<dbReference type="OrthoDB" id="6378606at2759"/>